<comment type="caution">
    <text evidence="2">The sequence shown here is derived from an EMBL/GenBank/DDBJ whole genome shotgun (WGS) entry which is preliminary data.</text>
</comment>
<reference evidence="2 3" key="1">
    <citation type="journal article" date="2019" name="Nat. Med.">
        <title>A library of human gut bacterial isolates paired with longitudinal multiomics data enables mechanistic microbiome research.</title>
        <authorList>
            <person name="Poyet M."/>
            <person name="Groussin M."/>
            <person name="Gibbons S.M."/>
            <person name="Avila-Pacheco J."/>
            <person name="Jiang X."/>
            <person name="Kearney S.M."/>
            <person name="Perrotta A.R."/>
            <person name="Berdy B."/>
            <person name="Zhao S."/>
            <person name="Lieberman T.D."/>
            <person name="Swanson P.K."/>
            <person name="Smith M."/>
            <person name="Roesemann S."/>
            <person name="Alexander J.E."/>
            <person name="Rich S.A."/>
            <person name="Livny J."/>
            <person name="Vlamakis H."/>
            <person name="Clish C."/>
            <person name="Bullock K."/>
            <person name="Deik A."/>
            <person name="Scott J."/>
            <person name="Pierce K.A."/>
            <person name="Xavier R.J."/>
            <person name="Alm E.J."/>
        </authorList>
    </citation>
    <scope>NUCLEOTIDE SEQUENCE [LARGE SCALE GENOMIC DNA]</scope>
    <source>
        <strain evidence="2 3">BIOML-A62</strain>
    </source>
</reference>
<dbReference type="GeneID" id="69482775"/>
<evidence type="ECO:0000256" key="1">
    <source>
        <dbReference type="ARBA" id="ARBA00023254"/>
    </source>
</evidence>
<dbReference type="InterPro" id="IPR011990">
    <property type="entry name" value="TPR-like_helical_dom_sf"/>
</dbReference>
<dbReference type="EMBL" id="WDEH01000094">
    <property type="protein sequence ID" value="KAB6128669.1"/>
    <property type="molecule type" value="Genomic_DNA"/>
</dbReference>
<dbReference type="Pfam" id="PF08631">
    <property type="entry name" value="SPO22"/>
    <property type="match status" value="1"/>
</dbReference>
<dbReference type="RefSeq" id="WP_151921628.1">
    <property type="nucleotide sequence ID" value="NZ_CP072216.1"/>
</dbReference>
<name>A0A6A2RLR2_9BACE</name>
<accession>A0A6A2RLR2</accession>
<sequence length="203" mass="24211">MVNNKNLIGIVNSLLEGHVSIEQVWNDYGTYIRSINNCNTYDEVMSLTCVYYRYGVYLANEGYYQKSLSYLEKSLTVLTDGIHLVSKETYNNFYAEVLKYKSTVLYRLGKYRKSLECLKILKTTFPEKDEFRIDYENCFQALLNKSINPLYLFVILFWAIYGIDHWLLDTNFLPSWTFNIGWYFWIVLVVIQFGFPWIKRFNK</sequence>
<dbReference type="SUPFAM" id="SSF48452">
    <property type="entry name" value="TPR-like"/>
    <property type="match status" value="1"/>
</dbReference>
<evidence type="ECO:0000313" key="3">
    <source>
        <dbReference type="Proteomes" id="UP000487596"/>
    </source>
</evidence>
<keyword evidence="1" id="KW-0469">Meiosis</keyword>
<proteinExistence type="predicted"/>
<protein>
    <recommendedName>
        <fullName evidence="4">Tetratricopeptide repeat protein</fullName>
    </recommendedName>
</protein>
<gene>
    <name evidence="2" type="ORF">GA424_26345</name>
</gene>
<evidence type="ECO:0008006" key="4">
    <source>
        <dbReference type="Google" id="ProtNLM"/>
    </source>
</evidence>
<evidence type="ECO:0000313" key="2">
    <source>
        <dbReference type="EMBL" id="KAB6128669.1"/>
    </source>
</evidence>
<organism evidence="2 3">
    <name type="scientific">Bacteroides xylanisolvens</name>
    <dbReference type="NCBI Taxonomy" id="371601"/>
    <lineage>
        <taxon>Bacteria</taxon>
        <taxon>Pseudomonadati</taxon>
        <taxon>Bacteroidota</taxon>
        <taxon>Bacteroidia</taxon>
        <taxon>Bacteroidales</taxon>
        <taxon>Bacteroidaceae</taxon>
        <taxon>Bacteroides</taxon>
    </lineage>
</organism>
<dbReference type="Proteomes" id="UP000487596">
    <property type="component" value="Unassembled WGS sequence"/>
</dbReference>
<dbReference type="Gene3D" id="1.25.40.10">
    <property type="entry name" value="Tetratricopeptide repeat domain"/>
    <property type="match status" value="1"/>
</dbReference>
<dbReference type="AlphaFoldDB" id="A0A6A2RLR2"/>
<dbReference type="InterPro" id="IPR013940">
    <property type="entry name" value="Spo22/ZIP4/TEX11"/>
</dbReference>